<evidence type="ECO:0000313" key="5">
    <source>
        <dbReference type="Proteomes" id="UP001164286"/>
    </source>
</evidence>
<dbReference type="Proteomes" id="UP001164286">
    <property type="component" value="Unassembled WGS sequence"/>
</dbReference>
<keyword evidence="2" id="KW-0808">Transferase</keyword>
<reference evidence="4" key="1">
    <citation type="journal article" date="2022" name="G3 (Bethesda)">
        <title>High quality genome of the basidiomycete yeast Dioszegia hungarica PDD-24b-2 isolated from cloud water.</title>
        <authorList>
            <person name="Jarrige D."/>
            <person name="Haridas S."/>
            <person name="Bleykasten-Grosshans C."/>
            <person name="Joly M."/>
            <person name="Nadalig T."/>
            <person name="Sancelme M."/>
            <person name="Vuilleumier S."/>
            <person name="Grigoriev I.V."/>
            <person name="Amato P."/>
            <person name="Bringel F."/>
        </authorList>
    </citation>
    <scope>NUCLEOTIDE SEQUENCE</scope>
    <source>
        <strain evidence="4">PDD-24b-2</strain>
    </source>
</reference>
<dbReference type="SUPFAM" id="SSF53335">
    <property type="entry name" value="S-adenosyl-L-methionine-dependent methyltransferases"/>
    <property type="match status" value="1"/>
</dbReference>
<gene>
    <name evidence="4" type="ORF">MKK02DRAFT_16944</name>
</gene>
<dbReference type="PANTHER" id="PTHR43861:SF1">
    <property type="entry name" value="TRANS-ACONITATE 2-METHYLTRANSFERASE"/>
    <property type="match status" value="1"/>
</dbReference>
<evidence type="ECO:0000259" key="3">
    <source>
        <dbReference type="Pfam" id="PF13649"/>
    </source>
</evidence>
<dbReference type="Gene3D" id="3.40.50.150">
    <property type="entry name" value="Vaccinia Virus protein VP39"/>
    <property type="match status" value="1"/>
</dbReference>
<accession>A0AA38H7X7</accession>
<protein>
    <submittedName>
        <fullName evidence="4">S-adenosyl-L-methionine-dependent methyltransferase</fullName>
    </submittedName>
</protein>
<proteinExistence type="predicted"/>
<dbReference type="AlphaFoldDB" id="A0AA38H7X7"/>
<keyword evidence="5" id="KW-1185">Reference proteome</keyword>
<dbReference type="GO" id="GO:0008168">
    <property type="term" value="F:methyltransferase activity"/>
    <property type="evidence" value="ECO:0007669"/>
    <property type="project" value="UniProtKB-KW"/>
</dbReference>
<dbReference type="GO" id="GO:0032259">
    <property type="term" value="P:methylation"/>
    <property type="evidence" value="ECO:0007669"/>
    <property type="project" value="UniProtKB-KW"/>
</dbReference>
<name>A0AA38H7X7_9TREE</name>
<evidence type="ECO:0000256" key="1">
    <source>
        <dbReference type="ARBA" id="ARBA00022603"/>
    </source>
</evidence>
<sequence>MASLKNHTPENYNKNASFVYSDKFTSPVLDLLNAQPGEVIADLGCGTGELTAKVCAAVGSGGRVVGIDSSAKMLEKAKTTLPGVDLFEADIQKLPSLLDPKLKGTFDAVFTSATLHWCKADPAGVVEGIKWLLKPGGRVAVGVRGAIHQVLRSHGHDPLGLDPWYFPTVRQYTQVLEAAGLTPSNLHLVPRPSPLDTDFLGWLRTFARNTCFSTFSDDDAEGMMKEVEALVAPDCYWNDGAPGVGAEAWKNGAAGVKGQSGWELMYVRLRGTATVPS</sequence>
<dbReference type="GeneID" id="77724910"/>
<evidence type="ECO:0000313" key="4">
    <source>
        <dbReference type="EMBL" id="KAI9634436.1"/>
    </source>
</evidence>
<dbReference type="InterPro" id="IPR029063">
    <property type="entry name" value="SAM-dependent_MTases_sf"/>
</dbReference>
<evidence type="ECO:0000256" key="2">
    <source>
        <dbReference type="ARBA" id="ARBA00022679"/>
    </source>
</evidence>
<comment type="caution">
    <text evidence="4">The sequence shown here is derived from an EMBL/GenBank/DDBJ whole genome shotgun (WGS) entry which is preliminary data.</text>
</comment>
<organism evidence="4 5">
    <name type="scientific">Dioszegia hungarica</name>
    <dbReference type="NCBI Taxonomy" id="4972"/>
    <lineage>
        <taxon>Eukaryota</taxon>
        <taxon>Fungi</taxon>
        <taxon>Dikarya</taxon>
        <taxon>Basidiomycota</taxon>
        <taxon>Agaricomycotina</taxon>
        <taxon>Tremellomycetes</taxon>
        <taxon>Tremellales</taxon>
        <taxon>Bulleribasidiaceae</taxon>
        <taxon>Dioszegia</taxon>
    </lineage>
</organism>
<dbReference type="Pfam" id="PF13649">
    <property type="entry name" value="Methyltransf_25"/>
    <property type="match status" value="1"/>
</dbReference>
<feature type="domain" description="Methyltransferase" evidence="3">
    <location>
        <begin position="40"/>
        <end position="137"/>
    </location>
</feature>
<keyword evidence="1 4" id="KW-0489">Methyltransferase</keyword>
<dbReference type="PANTHER" id="PTHR43861">
    <property type="entry name" value="TRANS-ACONITATE 2-METHYLTRANSFERASE-RELATED"/>
    <property type="match status" value="1"/>
</dbReference>
<dbReference type="EMBL" id="JAKWFO010000007">
    <property type="protein sequence ID" value="KAI9634436.1"/>
    <property type="molecule type" value="Genomic_DNA"/>
</dbReference>
<dbReference type="CDD" id="cd02440">
    <property type="entry name" value="AdoMet_MTases"/>
    <property type="match status" value="1"/>
</dbReference>
<dbReference type="RefSeq" id="XP_052944213.1">
    <property type="nucleotide sequence ID" value="XM_053085709.1"/>
</dbReference>
<dbReference type="InterPro" id="IPR041698">
    <property type="entry name" value="Methyltransf_25"/>
</dbReference>